<protein>
    <submittedName>
        <fullName evidence="2">Uncharacterized protein</fullName>
    </submittedName>
</protein>
<dbReference type="Proteomes" id="UP000726737">
    <property type="component" value="Unassembled WGS sequence"/>
</dbReference>
<sequence length="241" mass="24866">MKFTSKALFLASLTYLQCMSGVQAQEAPTNTNLPTALTSISASPTTSGAVPTPSLPSFINTPGLQVTAPYNDMTIFQDSVLSISASILGGRPISSINISVAKEDGSSNTTIVDIPSGEILRLTQTWNVTSALYPTGRYLFNMVITPNTTSTQSGGGVGIGPVASTTLNPSDISINPNPQPTGTVPGPPGTSPSVYYWRAKVRVVTRTPQKPKNAAPANSIHGFVGLFAAAGAIALGSVLTL</sequence>
<keyword evidence="1" id="KW-0732">Signal</keyword>
<feature type="signal peptide" evidence="1">
    <location>
        <begin position="1"/>
        <end position="24"/>
    </location>
</feature>
<dbReference type="AlphaFoldDB" id="A0A9P6QAL5"/>
<evidence type="ECO:0000256" key="1">
    <source>
        <dbReference type="SAM" id="SignalP"/>
    </source>
</evidence>
<comment type="caution">
    <text evidence="2">The sequence shown here is derived from an EMBL/GenBank/DDBJ whole genome shotgun (WGS) entry which is preliminary data.</text>
</comment>
<evidence type="ECO:0000313" key="2">
    <source>
        <dbReference type="EMBL" id="KAG0262126.1"/>
    </source>
</evidence>
<proteinExistence type="predicted"/>
<feature type="chain" id="PRO_5040230543" evidence="1">
    <location>
        <begin position="25"/>
        <end position="241"/>
    </location>
</feature>
<organism evidence="2 3">
    <name type="scientific">Mortierella polycephala</name>
    <dbReference type="NCBI Taxonomy" id="41804"/>
    <lineage>
        <taxon>Eukaryota</taxon>
        <taxon>Fungi</taxon>
        <taxon>Fungi incertae sedis</taxon>
        <taxon>Mucoromycota</taxon>
        <taxon>Mortierellomycotina</taxon>
        <taxon>Mortierellomycetes</taxon>
        <taxon>Mortierellales</taxon>
        <taxon>Mortierellaceae</taxon>
        <taxon>Mortierella</taxon>
    </lineage>
</organism>
<evidence type="ECO:0000313" key="3">
    <source>
        <dbReference type="Proteomes" id="UP000726737"/>
    </source>
</evidence>
<dbReference type="EMBL" id="JAAAJA010000106">
    <property type="protein sequence ID" value="KAG0262126.1"/>
    <property type="molecule type" value="Genomic_DNA"/>
</dbReference>
<name>A0A9P6QAL5_9FUNG</name>
<reference evidence="2" key="1">
    <citation type="journal article" date="2020" name="Fungal Divers.">
        <title>Resolving the Mortierellaceae phylogeny through synthesis of multi-gene phylogenetics and phylogenomics.</title>
        <authorList>
            <person name="Vandepol N."/>
            <person name="Liber J."/>
            <person name="Desiro A."/>
            <person name="Na H."/>
            <person name="Kennedy M."/>
            <person name="Barry K."/>
            <person name="Grigoriev I.V."/>
            <person name="Miller A.N."/>
            <person name="O'Donnell K."/>
            <person name="Stajich J.E."/>
            <person name="Bonito G."/>
        </authorList>
    </citation>
    <scope>NUCLEOTIDE SEQUENCE</scope>
    <source>
        <strain evidence="2">KOD948</strain>
    </source>
</reference>
<accession>A0A9P6QAL5</accession>
<gene>
    <name evidence="2" type="ORF">BG011_000323</name>
</gene>
<keyword evidence="3" id="KW-1185">Reference proteome</keyword>
<dbReference type="OrthoDB" id="2440113at2759"/>